<feature type="compositionally biased region" description="Polar residues" evidence="1">
    <location>
        <begin position="514"/>
        <end position="530"/>
    </location>
</feature>
<dbReference type="EMBL" id="JMSN01000070">
    <property type="protein sequence ID" value="KDN42405.1"/>
    <property type="molecule type" value="Genomic_DNA"/>
</dbReference>
<dbReference type="STRING" id="1037660.A0A066VV47"/>
<feature type="compositionally biased region" description="Low complexity" evidence="1">
    <location>
        <begin position="156"/>
        <end position="167"/>
    </location>
</feature>
<evidence type="ECO:0000313" key="3">
    <source>
        <dbReference type="Proteomes" id="UP000027361"/>
    </source>
</evidence>
<dbReference type="PANTHER" id="PTHR37988">
    <property type="entry name" value="UPF0592 MEMBRANE PROTEIN C7D4.03C"/>
    <property type="match status" value="1"/>
</dbReference>
<feature type="compositionally biased region" description="Polar residues" evidence="1">
    <location>
        <begin position="456"/>
        <end position="471"/>
    </location>
</feature>
<feature type="compositionally biased region" description="Low complexity" evidence="1">
    <location>
        <begin position="183"/>
        <end position="202"/>
    </location>
</feature>
<protein>
    <recommendedName>
        <fullName evidence="4">DUF1765-domain-containing protein</fullName>
    </recommendedName>
</protein>
<feature type="compositionally biased region" description="Low complexity" evidence="1">
    <location>
        <begin position="560"/>
        <end position="582"/>
    </location>
</feature>
<feature type="compositionally biased region" description="Polar residues" evidence="1">
    <location>
        <begin position="417"/>
        <end position="432"/>
    </location>
</feature>
<keyword evidence="3" id="KW-1185">Reference proteome</keyword>
<feature type="region of interest" description="Disordered" evidence="1">
    <location>
        <begin position="514"/>
        <end position="649"/>
    </location>
</feature>
<dbReference type="HOGENOM" id="CLU_002686_0_0_1"/>
<accession>A0A066VV47</accession>
<evidence type="ECO:0000313" key="2">
    <source>
        <dbReference type="EMBL" id="KDN42405.1"/>
    </source>
</evidence>
<feature type="region of interest" description="Disordered" evidence="1">
    <location>
        <begin position="109"/>
        <end position="209"/>
    </location>
</feature>
<feature type="compositionally biased region" description="Basic and acidic residues" evidence="1">
    <location>
        <begin position="599"/>
        <end position="612"/>
    </location>
</feature>
<sequence length="1582" mass="169187">MQPHPRANAAHNAGAASSGTMRNANGSSSAVANGYHEDHPAGPILPPGAHAAPLIARGPLPPSLQFGQSRIHDRPQSSVYGPSTSQGFGFKTSFDSSYSGRSPLPNALGISPTSAKGAAGADGSWSGGSGRTSALGSEVGGIGRKGSVASLENGVSPGSGSSPSSSRAGGGGSAIRSPDGRVLFLSTPSPSSRSRFSSSSSTGFMMPISGTGARQKVSIVNPGQRKKAAMAAANGTDFARWPEEKKRGNDQAQENANAAGAATGAHEGADASGTAGPSPANGGSMAQVKMAMSARTYSTTAPRQGQSLRAYNAAMKKAQAANGSASGTAAPTSFEAGPQDFILGSTSAGQNASRSSSIDGGFRGSPNGAAAPSAHAAPVSGTLDGEYRGPVSIASLRAAKSKRDAAAAVAFPASVDTTSAPEYSTSGSTSGPSEALSAAAVAATTSSGLTHETHSNRLNTRPTERNMPTSLTPGSPSATSDSTSSGGLLVGRLGEDGAGGAAPMIDFELPSESFFSMASPNGRSLQPSQDDTLDTSPETDADKALPPTPKTPVSGRQSHHQQQQQQQSPSKAAEEASSSQESLKLNPLSHGVSDTASDTSHESAKGTPDRGRALPQKPMRSPERPAASALTLKPGTLARLESSDSRATTTNEAVMLQPASAATAAASVPPGANLAMYVPPGALSRTRKRKTHPADQHGIIHNASAVRNNSRFSGSTTGSFSTPIRPGFDMPSNIDEEGEEEEEDEYEDEEEEEDEIWENDHSALSMQGSVLPSSAWTEVEDALLQFQDSTAAGIDKGTLLRTVLLPFLQLEVERPYVAPDSDSSFSDARSRRGLFFEWIGRLLIELQHVQTSADRGAILESIAFILESRNLSPKFLQEDLQDSQRFNSVFGHILTYAIGELNKKGVYQNTLIFSGRLLAIAFFRLEGVASKLLRALPVNRFALERIAAEASWEEMQPRDFVKFKSVFPKHLRSHCFQDVRTYLVQLDSLGTERVSEDDDRYLVRQDEVEVEMSGNWLRRWQSDDSELFFSFCRNYHRQLAAMMYSMRYKNKFFGAPGYAHLATCIHQKCVSLVHREILSVTTLSSQKNFNPGETANVLSGSTAGKPRHLEAANRRCTAIVVDVVRAPGINNSVFMPMIQTHIKCLIKRTSLYDVQGVFCLLDWLDSVFTQVEAAELQVEDVLDVSFIIDMVALLLENADHALALMRTIAFCYANFGLLISSKRNRSRFCEEILLKPTVFHKLFLSWSFTIRAYFLHLLVFRLGHVTDFAPPNDDIKNSTAVSIARLFSQRLDEIRKRHDELSPSDRQSSSDDEADDERGLRRRTSFVSTIRRTPSIHRAELNPTAKAERVLGIGLPDPAITATRGENKASSRAAKWLRALGGKGGKGKPTPVKPSTPDSRYSVLTVSPGEQRSGSLSAMLEESDDSGDDSPDEVTLPRTASSQDTSSETPSVASPITSDHIATDAAFDLQSPTAASPHPSTLSSRRSASPRVSRAFSKRSSLVPGPALELVVDDDQPPVPRLPEHLRPRGYDKSRHVYAVQSLREYEQTVQEHDDFMNSQPEGERTAVPRLPVNWPAMWQGD</sequence>
<feature type="compositionally biased region" description="Low complexity" evidence="1">
    <location>
        <begin position="1"/>
        <end position="19"/>
    </location>
</feature>
<dbReference type="Pfam" id="PF08578">
    <property type="entry name" value="DUF1765"/>
    <property type="match status" value="1"/>
</dbReference>
<feature type="region of interest" description="Disordered" evidence="1">
    <location>
        <begin position="1557"/>
        <end position="1582"/>
    </location>
</feature>
<feature type="compositionally biased region" description="Low complexity" evidence="1">
    <location>
        <begin position="364"/>
        <end position="381"/>
    </location>
</feature>
<dbReference type="InterPro" id="IPR013887">
    <property type="entry name" value="UPF0592"/>
</dbReference>
<feature type="region of interest" description="Disordered" evidence="1">
    <location>
        <begin position="1"/>
        <end position="86"/>
    </location>
</feature>
<feature type="compositionally biased region" description="Basic and acidic residues" evidence="1">
    <location>
        <begin position="1557"/>
        <end position="1567"/>
    </location>
</feature>
<feature type="region of interest" description="Disordered" evidence="1">
    <location>
        <begin position="417"/>
        <end position="495"/>
    </location>
</feature>
<feature type="compositionally biased region" description="Polar residues" evidence="1">
    <location>
        <begin position="76"/>
        <end position="86"/>
    </location>
</feature>
<feature type="compositionally biased region" description="Polar residues" evidence="1">
    <location>
        <begin position="344"/>
        <end position="358"/>
    </location>
</feature>
<feature type="compositionally biased region" description="Acidic residues" evidence="1">
    <location>
        <begin position="1421"/>
        <end position="1432"/>
    </location>
</feature>
<dbReference type="Proteomes" id="UP000027361">
    <property type="component" value="Unassembled WGS sequence"/>
</dbReference>
<name>A0A066VV47_TILAU</name>
<feature type="compositionally biased region" description="Polar residues" evidence="1">
    <location>
        <begin position="20"/>
        <end position="31"/>
    </location>
</feature>
<dbReference type="RefSeq" id="XP_013242040.1">
    <property type="nucleotide sequence ID" value="XM_013386586.1"/>
</dbReference>
<feature type="compositionally biased region" description="Low complexity" evidence="1">
    <location>
        <begin position="472"/>
        <end position="487"/>
    </location>
</feature>
<feature type="compositionally biased region" description="Polar residues" evidence="1">
    <location>
        <begin position="1438"/>
        <end position="1455"/>
    </location>
</feature>
<dbReference type="OrthoDB" id="296767at2759"/>
<feature type="region of interest" description="Disordered" evidence="1">
    <location>
        <begin position="324"/>
        <end position="386"/>
    </location>
</feature>
<evidence type="ECO:0008006" key="4">
    <source>
        <dbReference type="Google" id="ProtNLM"/>
    </source>
</evidence>
<feature type="compositionally biased region" description="Low complexity" evidence="1">
    <location>
        <begin position="1483"/>
        <end position="1495"/>
    </location>
</feature>
<gene>
    <name evidence="2" type="ORF">K437DRAFT_257890</name>
</gene>
<reference evidence="2 3" key="1">
    <citation type="submission" date="2014-05" db="EMBL/GenBank/DDBJ databases">
        <title>Draft genome sequence of a rare smut relative, Tilletiaria anomala UBC 951.</title>
        <authorList>
            <consortium name="DOE Joint Genome Institute"/>
            <person name="Toome M."/>
            <person name="Kuo A."/>
            <person name="Henrissat B."/>
            <person name="Lipzen A."/>
            <person name="Tritt A."/>
            <person name="Yoshinaga Y."/>
            <person name="Zane M."/>
            <person name="Barry K."/>
            <person name="Grigoriev I.V."/>
            <person name="Spatafora J.W."/>
            <person name="Aimea M.C."/>
        </authorList>
    </citation>
    <scope>NUCLEOTIDE SEQUENCE [LARGE SCALE GENOMIC DNA]</scope>
    <source>
        <strain evidence="2 3">UBC 951</strain>
    </source>
</reference>
<feature type="compositionally biased region" description="Low complexity" evidence="1">
    <location>
        <begin position="114"/>
        <end position="124"/>
    </location>
</feature>
<feature type="compositionally biased region" description="Polar residues" evidence="1">
    <location>
        <begin position="1396"/>
        <end position="1416"/>
    </location>
</feature>
<feature type="region of interest" description="Disordered" evidence="1">
    <location>
        <begin position="1378"/>
        <end position="1455"/>
    </location>
</feature>
<dbReference type="InParanoid" id="A0A066VV47"/>
<feature type="region of interest" description="Disordered" evidence="1">
    <location>
        <begin position="1297"/>
        <end position="1324"/>
    </location>
</feature>
<feature type="compositionally biased region" description="Low complexity" evidence="1">
    <location>
        <begin position="435"/>
        <end position="450"/>
    </location>
</feature>
<feature type="compositionally biased region" description="Acidic residues" evidence="1">
    <location>
        <begin position="734"/>
        <end position="756"/>
    </location>
</feature>
<feature type="region of interest" description="Disordered" evidence="1">
    <location>
        <begin position="709"/>
        <end position="756"/>
    </location>
</feature>
<comment type="caution">
    <text evidence="2">The sequence shown here is derived from an EMBL/GenBank/DDBJ whole genome shotgun (WGS) entry which is preliminary data.</text>
</comment>
<dbReference type="GeneID" id="25264814"/>
<feature type="region of interest" description="Disordered" evidence="1">
    <location>
        <begin position="244"/>
        <end position="284"/>
    </location>
</feature>
<feature type="compositionally biased region" description="Polar residues" evidence="1">
    <location>
        <begin position="1471"/>
        <end position="1482"/>
    </location>
</feature>
<feature type="compositionally biased region" description="Low complexity" evidence="1">
    <location>
        <begin position="712"/>
        <end position="722"/>
    </location>
</feature>
<feature type="region of interest" description="Disordered" evidence="1">
    <location>
        <begin position="1471"/>
        <end position="1500"/>
    </location>
</feature>
<evidence type="ECO:0000256" key="1">
    <source>
        <dbReference type="SAM" id="MobiDB-lite"/>
    </source>
</evidence>
<feature type="compositionally biased region" description="Low complexity" evidence="1">
    <location>
        <begin position="250"/>
        <end position="266"/>
    </location>
</feature>
<proteinExistence type="predicted"/>
<dbReference type="PANTHER" id="PTHR37988:SF1">
    <property type="entry name" value="UPF0592 MEMBRANE PROTEIN C7D4.03C"/>
    <property type="match status" value="1"/>
</dbReference>
<organism evidence="2 3">
    <name type="scientific">Tilletiaria anomala (strain ATCC 24038 / CBS 436.72 / UBC 951)</name>
    <dbReference type="NCBI Taxonomy" id="1037660"/>
    <lineage>
        <taxon>Eukaryota</taxon>
        <taxon>Fungi</taxon>
        <taxon>Dikarya</taxon>
        <taxon>Basidiomycota</taxon>
        <taxon>Ustilaginomycotina</taxon>
        <taxon>Exobasidiomycetes</taxon>
        <taxon>Georgefischeriales</taxon>
        <taxon>Tilletiariaceae</taxon>
        <taxon>Tilletiaria</taxon>
    </lineage>
</organism>